<evidence type="ECO:0000313" key="2">
    <source>
        <dbReference type="Proteomes" id="UP001177021"/>
    </source>
</evidence>
<accession>A0ACB0LXC2</accession>
<comment type="caution">
    <text evidence="1">The sequence shown here is derived from an EMBL/GenBank/DDBJ whole genome shotgun (WGS) entry which is preliminary data.</text>
</comment>
<sequence>MKILNIILVLFLLLTIMYVQPNLGGRILNIEKKELRLESLDKGPVPPSGPSGCTFIPGSGGTHCPMNVAGHAWKKLSKS</sequence>
<gene>
    <name evidence="1" type="ORF">MILVUS5_LOCUS37211</name>
</gene>
<keyword evidence="2" id="KW-1185">Reference proteome</keyword>
<reference evidence="1" key="1">
    <citation type="submission" date="2023-10" db="EMBL/GenBank/DDBJ databases">
        <authorList>
            <person name="Rodriguez Cubillos JULIANA M."/>
            <person name="De Vega J."/>
        </authorList>
    </citation>
    <scope>NUCLEOTIDE SEQUENCE</scope>
</reference>
<dbReference type="EMBL" id="CASHSV030000716">
    <property type="protein sequence ID" value="CAJ2673796.1"/>
    <property type="molecule type" value="Genomic_DNA"/>
</dbReference>
<protein>
    <submittedName>
        <fullName evidence="1">Uncharacterized protein</fullName>
    </submittedName>
</protein>
<name>A0ACB0LXC2_TRIPR</name>
<evidence type="ECO:0000313" key="1">
    <source>
        <dbReference type="EMBL" id="CAJ2673796.1"/>
    </source>
</evidence>
<proteinExistence type="predicted"/>
<dbReference type="Proteomes" id="UP001177021">
    <property type="component" value="Unassembled WGS sequence"/>
</dbReference>
<organism evidence="1 2">
    <name type="scientific">Trifolium pratense</name>
    <name type="common">Red clover</name>
    <dbReference type="NCBI Taxonomy" id="57577"/>
    <lineage>
        <taxon>Eukaryota</taxon>
        <taxon>Viridiplantae</taxon>
        <taxon>Streptophyta</taxon>
        <taxon>Embryophyta</taxon>
        <taxon>Tracheophyta</taxon>
        <taxon>Spermatophyta</taxon>
        <taxon>Magnoliopsida</taxon>
        <taxon>eudicotyledons</taxon>
        <taxon>Gunneridae</taxon>
        <taxon>Pentapetalae</taxon>
        <taxon>rosids</taxon>
        <taxon>fabids</taxon>
        <taxon>Fabales</taxon>
        <taxon>Fabaceae</taxon>
        <taxon>Papilionoideae</taxon>
        <taxon>50 kb inversion clade</taxon>
        <taxon>NPAAA clade</taxon>
        <taxon>Hologalegina</taxon>
        <taxon>IRL clade</taxon>
        <taxon>Trifolieae</taxon>
        <taxon>Trifolium</taxon>
    </lineage>
</organism>